<protein>
    <submittedName>
        <fullName evidence="2">GNAT family N-acetyltransferase</fullName>
    </submittedName>
</protein>
<name>A0AA41XD52_9BACI</name>
<dbReference type="InterPro" id="IPR016181">
    <property type="entry name" value="Acyl_CoA_acyltransferase"/>
</dbReference>
<sequence>MKITVTKDYEVIAKLNEPVQNLHADLYPDRFKRFAYEPVRDFVMGMMHDPNSVFLLLEDEGPLGYAWIEFRTYQESLFRKAYQSVYVHQISVSVQHKGYGSALMNHIYEMARSRGIGRVELDYWCDNSVAKEFYRKQGFVKYRELVYKEV</sequence>
<accession>A0AA41XD52</accession>
<evidence type="ECO:0000313" key="3">
    <source>
        <dbReference type="Proteomes" id="UP001156102"/>
    </source>
</evidence>
<dbReference type="InterPro" id="IPR000182">
    <property type="entry name" value="GNAT_dom"/>
</dbReference>
<keyword evidence="3" id="KW-1185">Reference proteome</keyword>
<feature type="domain" description="N-acetyltransferase" evidence="1">
    <location>
        <begin position="10"/>
        <end position="150"/>
    </location>
</feature>
<dbReference type="EMBL" id="JANCLT010000013">
    <property type="protein sequence ID" value="MCP8970695.1"/>
    <property type="molecule type" value="Genomic_DNA"/>
</dbReference>
<organism evidence="2 3">
    <name type="scientific">Ectobacillus ponti</name>
    <dbReference type="NCBI Taxonomy" id="2961894"/>
    <lineage>
        <taxon>Bacteria</taxon>
        <taxon>Bacillati</taxon>
        <taxon>Bacillota</taxon>
        <taxon>Bacilli</taxon>
        <taxon>Bacillales</taxon>
        <taxon>Bacillaceae</taxon>
        <taxon>Ectobacillus</taxon>
    </lineage>
</organism>
<dbReference type="Proteomes" id="UP001156102">
    <property type="component" value="Unassembled WGS sequence"/>
</dbReference>
<dbReference type="Gene3D" id="3.40.630.30">
    <property type="match status" value="1"/>
</dbReference>
<dbReference type="PROSITE" id="PS51186">
    <property type="entry name" value="GNAT"/>
    <property type="match status" value="1"/>
</dbReference>
<dbReference type="CDD" id="cd04301">
    <property type="entry name" value="NAT_SF"/>
    <property type="match status" value="1"/>
</dbReference>
<dbReference type="AlphaFoldDB" id="A0AA41XD52"/>
<proteinExistence type="predicted"/>
<reference evidence="2" key="1">
    <citation type="submission" date="2022-07" db="EMBL/GenBank/DDBJ databases">
        <authorList>
            <person name="Li W.-J."/>
            <person name="Deng Q.-Q."/>
        </authorList>
    </citation>
    <scope>NUCLEOTIDE SEQUENCE</scope>
    <source>
        <strain evidence="2">SYSU M60031</strain>
    </source>
</reference>
<dbReference type="Pfam" id="PF00583">
    <property type="entry name" value="Acetyltransf_1"/>
    <property type="match status" value="1"/>
</dbReference>
<gene>
    <name evidence="2" type="ORF">NK662_19445</name>
</gene>
<dbReference type="SUPFAM" id="SSF55729">
    <property type="entry name" value="Acyl-CoA N-acyltransferases (Nat)"/>
    <property type="match status" value="1"/>
</dbReference>
<dbReference type="RefSeq" id="WP_254760618.1">
    <property type="nucleotide sequence ID" value="NZ_JANCLT010000013.1"/>
</dbReference>
<evidence type="ECO:0000259" key="1">
    <source>
        <dbReference type="PROSITE" id="PS51186"/>
    </source>
</evidence>
<dbReference type="GO" id="GO:0016747">
    <property type="term" value="F:acyltransferase activity, transferring groups other than amino-acyl groups"/>
    <property type="evidence" value="ECO:0007669"/>
    <property type="project" value="InterPro"/>
</dbReference>
<evidence type="ECO:0000313" key="2">
    <source>
        <dbReference type="EMBL" id="MCP8970695.1"/>
    </source>
</evidence>
<comment type="caution">
    <text evidence="2">The sequence shown here is derived from an EMBL/GenBank/DDBJ whole genome shotgun (WGS) entry which is preliminary data.</text>
</comment>